<comment type="function">
    <text evidence="16">Catalyzes the production of glutathione from gamma-glutamylcysteine and glycine in an ATP-dependent manner. Glutathione (gamma-glutamylcysteinylglycine, GSH) is the most abundant intracellular thiol in living aerobic cells and is required for numerous processes including the protection of cells against oxidative damage, amino acid transport, the detoxification of foreign compounds, the maintenance of protein sulfhydryl groups in a reduced state and acts as a cofactor for a number of enzymes. Participates in ophthalmate biosynthesis in hepatocytes.</text>
</comment>
<protein>
    <recommendedName>
        <fullName evidence="6">Glutathione synthetase</fullName>
        <ecNumber evidence="5">6.3.2.3</ecNumber>
    </recommendedName>
    <alternativeName>
        <fullName evidence="13">Glutathione synthase</fullName>
    </alternativeName>
</protein>
<dbReference type="PANTHER" id="PTHR11130">
    <property type="entry name" value="GLUTATHIONE SYNTHETASE"/>
    <property type="match status" value="1"/>
</dbReference>
<comment type="catalytic activity">
    <reaction evidence="14">
        <text>gamma-L-glutamyl-L-cysteine + glycine + ATP = glutathione + ADP + phosphate + H(+)</text>
        <dbReference type="Rhea" id="RHEA:13557"/>
        <dbReference type="ChEBI" id="CHEBI:15378"/>
        <dbReference type="ChEBI" id="CHEBI:30616"/>
        <dbReference type="ChEBI" id="CHEBI:43474"/>
        <dbReference type="ChEBI" id="CHEBI:57305"/>
        <dbReference type="ChEBI" id="CHEBI:57925"/>
        <dbReference type="ChEBI" id="CHEBI:58173"/>
        <dbReference type="ChEBI" id="CHEBI:456216"/>
        <dbReference type="EC" id="6.3.2.3"/>
    </reaction>
    <physiologicalReaction direction="left-to-right" evidence="14">
        <dbReference type="Rhea" id="RHEA:13558"/>
    </physiologicalReaction>
</comment>
<feature type="compositionally biased region" description="Low complexity" evidence="17">
    <location>
        <begin position="146"/>
        <end position="162"/>
    </location>
</feature>
<evidence type="ECO:0000313" key="19">
    <source>
        <dbReference type="EMBL" id="PWA32902.1"/>
    </source>
</evidence>
<feature type="domain" description="Glutathione synthase substrate-binding" evidence="18">
    <location>
        <begin position="379"/>
        <end position="478"/>
    </location>
</feature>
<comment type="similarity">
    <text evidence="3">Belongs to the eukaryotic GSH synthase family.</text>
</comment>
<evidence type="ECO:0000256" key="12">
    <source>
        <dbReference type="ARBA" id="ARBA00022842"/>
    </source>
</evidence>
<keyword evidence="10" id="KW-0547">Nucleotide-binding</keyword>
<comment type="catalytic activity">
    <reaction evidence="15">
        <text>gamma-L-glutamyl-(2S)-2-aminobutanoate + glycine + ATP = ophthalmate + ADP + phosphate + H(+)</text>
        <dbReference type="Rhea" id="RHEA:72075"/>
        <dbReference type="ChEBI" id="CHEBI:15378"/>
        <dbReference type="ChEBI" id="CHEBI:30616"/>
        <dbReference type="ChEBI" id="CHEBI:43474"/>
        <dbReference type="ChEBI" id="CHEBI:57305"/>
        <dbReference type="ChEBI" id="CHEBI:189406"/>
        <dbReference type="ChEBI" id="CHEBI:189750"/>
        <dbReference type="ChEBI" id="CHEBI:456216"/>
    </reaction>
    <physiologicalReaction direction="left-to-right" evidence="15">
        <dbReference type="Rhea" id="RHEA:72076"/>
    </physiologicalReaction>
</comment>
<keyword evidence="11" id="KW-0067">ATP-binding</keyword>
<proteinExistence type="inferred from homology"/>
<comment type="subunit">
    <text evidence="4">Homodimer.</text>
</comment>
<evidence type="ECO:0000256" key="6">
    <source>
        <dbReference type="ARBA" id="ARBA00020821"/>
    </source>
</evidence>
<keyword evidence="7" id="KW-0436">Ligase</keyword>
<evidence type="ECO:0000256" key="11">
    <source>
        <dbReference type="ARBA" id="ARBA00022840"/>
    </source>
</evidence>
<dbReference type="GO" id="GO:0005829">
    <property type="term" value="C:cytosol"/>
    <property type="evidence" value="ECO:0007669"/>
    <property type="project" value="TreeGrafter"/>
</dbReference>
<dbReference type="EMBL" id="NHOQ01000110">
    <property type="protein sequence ID" value="PWA32902.1"/>
    <property type="molecule type" value="Genomic_DNA"/>
</dbReference>
<dbReference type="GO" id="GO:0005524">
    <property type="term" value="F:ATP binding"/>
    <property type="evidence" value="ECO:0007669"/>
    <property type="project" value="UniProtKB-KW"/>
</dbReference>
<dbReference type="UniPathway" id="UPA00142">
    <property type="reaction ID" value="UER00210"/>
</dbReference>
<dbReference type="GO" id="GO:0043295">
    <property type="term" value="F:glutathione binding"/>
    <property type="evidence" value="ECO:0007669"/>
    <property type="project" value="TreeGrafter"/>
</dbReference>
<gene>
    <name evidence="19" type="ORF">CCH79_00016413</name>
</gene>
<evidence type="ECO:0000256" key="5">
    <source>
        <dbReference type="ARBA" id="ARBA00012214"/>
    </source>
</evidence>
<evidence type="ECO:0000256" key="9">
    <source>
        <dbReference type="ARBA" id="ARBA00022723"/>
    </source>
</evidence>
<organism evidence="19 20">
    <name type="scientific">Gambusia affinis</name>
    <name type="common">Western mosquitofish</name>
    <name type="synonym">Heterandria affinis</name>
    <dbReference type="NCBI Taxonomy" id="33528"/>
    <lineage>
        <taxon>Eukaryota</taxon>
        <taxon>Metazoa</taxon>
        <taxon>Chordata</taxon>
        <taxon>Craniata</taxon>
        <taxon>Vertebrata</taxon>
        <taxon>Euteleostomi</taxon>
        <taxon>Actinopterygii</taxon>
        <taxon>Neopterygii</taxon>
        <taxon>Teleostei</taxon>
        <taxon>Neoteleostei</taxon>
        <taxon>Acanthomorphata</taxon>
        <taxon>Ovalentaria</taxon>
        <taxon>Atherinomorphae</taxon>
        <taxon>Cyprinodontiformes</taxon>
        <taxon>Poeciliidae</taxon>
        <taxon>Poeciliinae</taxon>
        <taxon>Gambusia</taxon>
    </lineage>
</organism>
<dbReference type="STRING" id="33528.ENSGAFP00000001209"/>
<dbReference type="Gene3D" id="3.30.1490.50">
    <property type="match status" value="1"/>
</dbReference>
<dbReference type="InterPro" id="IPR014042">
    <property type="entry name" value="Glutathione_synthase_a-hlx"/>
</dbReference>
<dbReference type="Pfam" id="PF03917">
    <property type="entry name" value="GSH_synth_ATP"/>
    <property type="match status" value="1"/>
</dbReference>
<dbReference type="PANTHER" id="PTHR11130:SF0">
    <property type="entry name" value="GLUTATHIONE SYNTHETASE"/>
    <property type="match status" value="1"/>
</dbReference>
<dbReference type="GO" id="GO:0046872">
    <property type="term" value="F:metal ion binding"/>
    <property type="evidence" value="ECO:0007669"/>
    <property type="project" value="UniProtKB-KW"/>
</dbReference>
<keyword evidence="20" id="KW-1185">Reference proteome</keyword>
<comment type="pathway">
    <text evidence="2">Sulfur metabolism; glutathione biosynthesis; glutathione from L-cysteine and L-glutamate: step 2/2.</text>
</comment>
<dbReference type="InterPro" id="IPR014049">
    <property type="entry name" value="Glutathione_synthase_N_euk"/>
</dbReference>
<dbReference type="EC" id="6.3.2.3" evidence="5"/>
<dbReference type="SUPFAM" id="SSF52440">
    <property type="entry name" value="PreATP-grasp domain"/>
    <property type="match status" value="1"/>
</dbReference>
<keyword evidence="8" id="KW-0317">Glutathione biosynthesis</keyword>
<dbReference type="InterPro" id="IPR037013">
    <property type="entry name" value="GSH-S_sub-bd_sf"/>
</dbReference>
<comment type="cofactor">
    <cofactor evidence="1">
        <name>Mg(2+)</name>
        <dbReference type="ChEBI" id="CHEBI:18420"/>
    </cofactor>
</comment>
<dbReference type="FunFam" id="3.40.50.1760:FF:000001">
    <property type="entry name" value="Glutathione synthetase"/>
    <property type="match status" value="1"/>
</dbReference>
<evidence type="ECO:0000256" key="3">
    <source>
        <dbReference type="ARBA" id="ARBA00010385"/>
    </source>
</evidence>
<keyword evidence="12" id="KW-0460">Magnesium</keyword>
<dbReference type="Gene3D" id="3.40.50.1760">
    <property type="entry name" value="Glutathione synthase, substrate-binding domain superfamily, eukaryotic"/>
    <property type="match status" value="1"/>
</dbReference>
<sequence>MLADRDKDLDTTMFCADSACFLWEPLRASRRAPGDTRWRRSREFISWERATPMKECDKKDERPPPDFVVYRGTRTIPSTWMEREEEEEVMGELSTGSCKSLAVHHSLPPDRDRLRMRREEEEYLPEQGRLKQDSTWSSVEIGTATPNSSSNSLVSPSSRVSSEGSTNLSTNSPRMASSIPDEVMMDAALITELAEVAKDAALLQGVLMRTKESPNSSELVTYAPFTLFPSPVPKSVFLQALAVQTHFNTLVDKISQDVDFLQEALASTIEVDDFTARLFKIHQQILQEGRSQSIVLGLNRSDYMLDQSEDQNSSLKQIEINTIAASFGGLSSQTPDVHRHILKVAGRLEESQRILDNNPAAGLARGLAKAWELYGSERAVVMFLVEEVQRNIFDHRYIESELWKRNIPTVRKRFDDVYKTGSLDADKRLFVDGKEVAVVYFRNGYMPQNYTNEQCWDVRLMMERSQAVKCPDISTHLAGTKKVQQVLARPGVLEKFFPDQPQVVQQMRETFAGLYTLDMGPEGDKTVAMALAEPNRFVLKPQREGGGNNIYGSEIVQVLREVRGSAERTAYILMDKINPAPIQNYLLRRDAPLAISNCLSELGVFGAYVRQGAHMVMNECVGHLLRTKSSEHADGGVAAGVAVLDNPLLKRNGPTTASEQQFVWLLASLLRLRRKMVSGTTIRSTMDTEPITTGKLRIPSRCIPPIKVCEAAVVVIQRKRVRMWDAAGWKWVTVTLLSSLLQLCREEERRSDSVSKIPISQCHQVPHKNYMANCLPKYTEKQSNAGGMRKCERQCLYGKPARLGGRGGEWECTWAERL</sequence>
<dbReference type="InterPro" id="IPR014709">
    <property type="entry name" value="Glutathione_synthase_C_euk"/>
</dbReference>
<dbReference type="Gene3D" id="3.30.1490.80">
    <property type="match status" value="1"/>
</dbReference>
<feature type="compositionally biased region" description="Polar residues" evidence="17">
    <location>
        <begin position="163"/>
        <end position="175"/>
    </location>
</feature>
<evidence type="ECO:0000256" key="8">
    <source>
        <dbReference type="ARBA" id="ARBA00022684"/>
    </source>
</evidence>
<dbReference type="NCBIfam" id="TIGR01986">
    <property type="entry name" value="glut_syn_euk"/>
    <property type="match status" value="1"/>
</dbReference>
<dbReference type="Gene3D" id="1.10.1080.10">
    <property type="entry name" value="Glutathione Synthetase, Chain A, domain 3"/>
    <property type="match status" value="1"/>
</dbReference>
<evidence type="ECO:0000259" key="18">
    <source>
        <dbReference type="Pfam" id="PF03199"/>
    </source>
</evidence>
<dbReference type="InterPro" id="IPR005615">
    <property type="entry name" value="Glutathione_synthase"/>
</dbReference>
<dbReference type="GO" id="GO:0004363">
    <property type="term" value="F:glutathione synthase activity"/>
    <property type="evidence" value="ECO:0007669"/>
    <property type="project" value="UniProtKB-EC"/>
</dbReference>
<evidence type="ECO:0000256" key="2">
    <source>
        <dbReference type="ARBA" id="ARBA00004965"/>
    </source>
</evidence>
<dbReference type="AlphaFoldDB" id="A0A315W9V1"/>
<dbReference type="FunFam" id="3.30.1490.50:FF:000001">
    <property type="entry name" value="Glutathione synthetase"/>
    <property type="match status" value="1"/>
</dbReference>
<evidence type="ECO:0000256" key="16">
    <source>
        <dbReference type="ARBA" id="ARBA00059746"/>
    </source>
</evidence>
<keyword evidence="9" id="KW-0479">Metal-binding</keyword>
<evidence type="ECO:0000313" key="20">
    <source>
        <dbReference type="Proteomes" id="UP000250572"/>
    </source>
</evidence>
<dbReference type="InterPro" id="IPR016185">
    <property type="entry name" value="PreATP-grasp_dom_sf"/>
</dbReference>
<dbReference type="Proteomes" id="UP000250572">
    <property type="component" value="Unassembled WGS sequence"/>
</dbReference>
<evidence type="ECO:0000256" key="1">
    <source>
        <dbReference type="ARBA" id="ARBA00001946"/>
    </source>
</evidence>
<evidence type="ECO:0000256" key="7">
    <source>
        <dbReference type="ARBA" id="ARBA00022598"/>
    </source>
</evidence>
<name>A0A315W9V1_GAMAF</name>
<dbReference type="Gene3D" id="3.30.470.20">
    <property type="entry name" value="ATP-grasp fold, B domain"/>
    <property type="match status" value="1"/>
</dbReference>
<dbReference type="Pfam" id="PF03199">
    <property type="entry name" value="GSH_synthase"/>
    <property type="match status" value="1"/>
</dbReference>
<evidence type="ECO:0000256" key="10">
    <source>
        <dbReference type="ARBA" id="ARBA00022741"/>
    </source>
</evidence>
<dbReference type="SUPFAM" id="SSF56059">
    <property type="entry name" value="Glutathione synthetase ATP-binding domain-like"/>
    <property type="match status" value="1"/>
</dbReference>
<evidence type="ECO:0000256" key="15">
    <source>
        <dbReference type="ARBA" id="ARBA00052123"/>
    </source>
</evidence>
<comment type="caution">
    <text evidence="19">The sequence shown here is derived from an EMBL/GenBank/DDBJ whole genome shotgun (WGS) entry which is preliminary data.</text>
</comment>
<evidence type="ECO:0000256" key="13">
    <source>
        <dbReference type="ARBA" id="ARBA00030403"/>
    </source>
</evidence>
<feature type="region of interest" description="Disordered" evidence="17">
    <location>
        <begin position="140"/>
        <end position="176"/>
    </location>
</feature>
<evidence type="ECO:0000256" key="17">
    <source>
        <dbReference type="SAM" id="MobiDB-lite"/>
    </source>
</evidence>
<dbReference type="InterPro" id="IPR004887">
    <property type="entry name" value="GSH_synth_subst-bd"/>
</dbReference>
<evidence type="ECO:0000256" key="14">
    <source>
        <dbReference type="ARBA" id="ARBA00048871"/>
    </source>
</evidence>
<evidence type="ECO:0000256" key="4">
    <source>
        <dbReference type="ARBA" id="ARBA00011738"/>
    </source>
</evidence>
<accession>A0A315W9V1</accession>
<reference evidence="19 20" key="1">
    <citation type="journal article" date="2018" name="G3 (Bethesda)">
        <title>A High-Quality Reference Genome for the Invasive Mosquitofish Gambusia affinis Using a Chicago Library.</title>
        <authorList>
            <person name="Hoffberg S.L."/>
            <person name="Troendle N.J."/>
            <person name="Glenn T.C."/>
            <person name="Mahmud O."/>
            <person name="Louha S."/>
            <person name="Chalopin D."/>
            <person name="Bennetzen J.L."/>
            <person name="Mauricio R."/>
        </authorList>
    </citation>
    <scope>NUCLEOTIDE SEQUENCE [LARGE SCALE GENOMIC DNA]</scope>
    <source>
        <strain evidence="19">NE01/NJP1002.9</strain>
        <tissue evidence="19">Muscle</tissue>
    </source>
</reference>